<feature type="signal peptide" evidence="13">
    <location>
        <begin position="1"/>
        <end position="21"/>
    </location>
</feature>
<dbReference type="eggNOG" id="COG4771">
    <property type="taxonomic scope" value="Bacteria"/>
</dbReference>
<dbReference type="Gene3D" id="3.55.50.30">
    <property type="match status" value="1"/>
</dbReference>
<dbReference type="Proteomes" id="UP000001868">
    <property type="component" value="Chromosome"/>
</dbReference>
<evidence type="ECO:0000256" key="2">
    <source>
        <dbReference type="ARBA" id="ARBA00022448"/>
    </source>
</evidence>
<dbReference type="PANTHER" id="PTHR32552">
    <property type="entry name" value="FERRICHROME IRON RECEPTOR-RELATED"/>
    <property type="match status" value="1"/>
</dbReference>
<dbReference type="RefSeq" id="WP_012522786.1">
    <property type="nucleotide sequence ID" value="NC_011144.1"/>
</dbReference>
<keyword evidence="8 12" id="KW-0798">TonB box</keyword>
<keyword evidence="4" id="KW-0410">Iron transport</keyword>
<comment type="similarity">
    <text evidence="11 12">Belongs to the TonB-dependent receptor family.</text>
</comment>
<dbReference type="InterPro" id="IPR039426">
    <property type="entry name" value="TonB-dep_rcpt-like"/>
</dbReference>
<evidence type="ECO:0000256" key="1">
    <source>
        <dbReference type="ARBA" id="ARBA00004571"/>
    </source>
</evidence>
<feature type="chain" id="PRO_5002822088" evidence="13">
    <location>
        <begin position="22"/>
        <end position="801"/>
    </location>
</feature>
<evidence type="ECO:0000256" key="13">
    <source>
        <dbReference type="SAM" id="SignalP"/>
    </source>
</evidence>
<evidence type="ECO:0000313" key="16">
    <source>
        <dbReference type="Proteomes" id="UP000001868"/>
    </source>
</evidence>
<keyword evidence="6" id="KW-0408">Iron</keyword>
<evidence type="ECO:0000313" key="15">
    <source>
        <dbReference type="EMBL" id="ACG78645.1"/>
    </source>
</evidence>
<dbReference type="Pfam" id="PF07660">
    <property type="entry name" value="STN"/>
    <property type="match status" value="1"/>
</dbReference>
<feature type="domain" description="Secretin/TonB short N-terminal" evidence="14">
    <location>
        <begin position="48"/>
        <end position="98"/>
    </location>
</feature>
<dbReference type="PROSITE" id="PS52016">
    <property type="entry name" value="TONB_DEPENDENT_REC_3"/>
    <property type="match status" value="1"/>
</dbReference>
<keyword evidence="15" id="KW-0675">Receptor</keyword>
<comment type="subcellular location">
    <subcellularLocation>
        <location evidence="1 11">Cell outer membrane</location>
        <topology evidence="1 11">Multi-pass membrane protein</topology>
    </subcellularLocation>
</comment>
<evidence type="ECO:0000256" key="8">
    <source>
        <dbReference type="ARBA" id="ARBA00023077"/>
    </source>
</evidence>
<evidence type="ECO:0000256" key="5">
    <source>
        <dbReference type="ARBA" id="ARBA00022692"/>
    </source>
</evidence>
<keyword evidence="2 11" id="KW-0813">Transport</keyword>
<evidence type="ECO:0000256" key="7">
    <source>
        <dbReference type="ARBA" id="ARBA00023065"/>
    </source>
</evidence>
<dbReference type="Gene3D" id="2.40.170.20">
    <property type="entry name" value="TonB-dependent receptor, beta-barrel domain"/>
    <property type="match status" value="1"/>
</dbReference>
<dbReference type="SUPFAM" id="SSF56935">
    <property type="entry name" value="Porins"/>
    <property type="match status" value="1"/>
</dbReference>
<proteinExistence type="inferred from homology"/>
<keyword evidence="13" id="KW-0732">Signal</keyword>
<keyword evidence="3 11" id="KW-1134">Transmembrane beta strand</keyword>
<evidence type="ECO:0000256" key="3">
    <source>
        <dbReference type="ARBA" id="ARBA00022452"/>
    </source>
</evidence>
<dbReference type="InterPro" id="IPR012910">
    <property type="entry name" value="Plug_dom"/>
</dbReference>
<evidence type="ECO:0000256" key="11">
    <source>
        <dbReference type="PROSITE-ProRule" id="PRU01360"/>
    </source>
</evidence>
<keyword evidence="16" id="KW-1185">Reference proteome</keyword>
<dbReference type="AlphaFoldDB" id="B4RF75"/>
<dbReference type="GO" id="GO:0006826">
    <property type="term" value="P:iron ion transport"/>
    <property type="evidence" value="ECO:0007669"/>
    <property type="project" value="UniProtKB-KW"/>
</dbReference>
<evidence type="ECO:0000256" key="10">
    <source>
        <dbReference type="ARBA" id="ARBA00023237"/>
    </source>
</evidence>
<evidence type="ECO:0000256" key="12">
    <source>
        <dbReference type="RuleBase" id="RU003357"/>
    </source>
</evidence>
<gene>
    <name evidence="15" type="ordered locus">PHZ_c2235</name>
</gene>
<keyword evidence="7" id="KW-0406">Ion transport</keyword>
<name>B4RF75_PHEZH</name>
<dbReference type="GO" id="GO:0009279">
    <property type="term" value="C:cell outer membrane"/>
    <property type="evidence" value="ECO:0007669"/>
    <property type="project" value="UniProtKB-SubCell"/>
</dbReference>
<accession>B4RF75</accession>
<keyword evidence="9 11" id="KW-0472">Membrane</keyword>
<dbReference type="EMBL" id="CP000747">
    <property type="protein sequence ID" value="ACG78645.1"/>
    <property type="molecule type" value="Genomic_DNA"/>
</dbReference>
<evidence type="ECO:0000259" key="14">
    <source>
        <dbReference type="SMART" id="SM00965"/>
    </source>
</evidence>
<keyword evidence="5 11" id="KW-0812">Transmembrane</keyword>
<organism evidence="15 16">
    <name type="scientific">Phenylobacterium zucineum (strain HLK1)</name>
    <dbReference type="NCBI Taxonomy" id="450851"/>
    <lineage>
        <taxon>Bacteria</taxon>
        <taxon>Pseudomonadati</taxon>
        <taxon>Pseudomonadota</taxon>
        <taxon>Alphaproteobacteria</taxon>
        <taxon>Caulobacterales</taxon>
        <taxon>Caulobacteraceae</taxon>
        <taxon>Phenylobacterium</taxon>
    </lineage>
</organism>
<protein>
    <submittedName>
        <fullName evidence="15">TonB-dependent receptor</fullName>
    </submittedName>
</protein>
<dbReference type="PANTHER" id="PTHR32552:SF81">
    <property type="entry name" value="TONB-DEPENDENT OUTER MEMBRANE RECEPTOR"/>
    <property type="match status" value="1"/>
</dbReference>
<keyword evidence="10 11" id="KW-0998">Cell outer membrane</keyword>
<evidence type="ECO:0000256" key="9">
    <source>
        <dbReference type="ARBA" id="ARBA00023136"/>
    </source>
</evidence>
<reference evidence="15 16" key="1">
    <citation type="journal article" date="2008" name="BMC Genomics">
        <title>Complete genome of Phenylobacterium zucineum - a novel facultative intracellular bacterium isolated from human erythroleukemia cell line K562.</title>
        <authorList>
            <person name="Luo Y."/>
            <person name="Xu X."/>
            <person name="Ding Z."/>
            <person name="Liu Z."/>
            <person name="Zhang B."/>
            <person name="Yan Z."/>
            <person name="Sun J."/>
            <person name="Hu S."/>
            <person name="Hu X."/>
        </authorList>
    </citation>
    <scope>NUCLEOTIDE SEQUENCE [LARGE SCALE GENOMIC DNA]</scope>
    <source>
        <strain evidence="15 16">HLK1</strain>
    </source>
</reference>
<dbReference type="OrthoDB" id="9760333at2"/>
<dbReference type="Pfam" id="PF00593">
    <property type="entry name" value="TonB_dep_Rec_b-barrel"/>
    <property type="match status" value="1"/>
</dbReference>
<dbReference type="InterPro" id="IPR011662">
    <property type="entry name" value="Secretin/TonB_short_N"/>
</dbReference>
<evidence type="ECO:0000256" key="4">
    <source>
        <dbReference type="ARBA" id="ARBA00022496"/>
    </source>
</evidence>
<evidence type="ECO:0000256" key="6">
    <source>
        <dbReference type="ARBA" id="ARBA00023004"/>
    </source>
</evidence>
<sequence length="801" mass="85418">MPLRALLAGGLVACVATAAEAAGARHRLSISPKSYADALIDLGIQANVSIVGTSACGRGGPVALQGRYTVEEALARLLDGAPCQFRIVDARTVRITPAPTPAAPPVERPPADQPMLVSELVVTAAKRPASLDLLPAGVSAVSRAQIAATGAGDVGQTIGQVAGVLTTNLGPGRDKLLIRALSDGTFTGRARSTVSTYLDHAPLNYNAPDPDLRLVDIERIEVVRGPQGALYGSGSLSGVYRIITRKPDPEAVAGGVGATFAATKGGDPSEEVEGYLNLPLAGGRAAVRLVAYHDERGGYLDDTPPGATNVDRTVRDGGRLAVRLRLGDTWRVDALAATQHLRSDNAQYVNVVLSTGASRGNRIREGHDNDFTHGAVTIQGDLGGVSLVSSSAYVHHTFTSQYDASSVDDPLLPGGAFNAAPADTVVYLENTRVNMLVEDLVLRSRTGGRFRWLAGVYGSLTLERSPSSADIFAPGAPRVPAYREHRKDRVSELALYGEVDYALAPGWTLSVGGRLFGSWVRTSADVWTWAPNGPRVVAYERRFQGVSPKISLQREIGERGAAYALISEGHRPGGFNTAGITPLREIRTTFGADRLRNYEAGLKLRFFDGRMAVRSAAYFAEWRDIQTDQYRITGLAYTANVADAETFGLEGEIGYDWDFGLSVQANALLADSRVTDKNPNFTGRVADELPAVPDVSGGVIAIYQRPFRDDLVLRLVGEASYVGRSALSFDATINRPMAGYVRARLSAELAADGWSAAAFVSNPLDDDSDTFAYGNPFSFRGLRQVTPQRPRTIGVRLAANF</sequence>
<dbReference type="KEGG" id="pzu:PHZ_c2235"/>
<dbReference type="HOGENOM" id="CLU_008287_15_1_5"/>
<dbReference type="Pfam" id="PF07715">
    <property type="entry name" value="Plug"/>
    <property type="match status" value="1"/>
</dbReference>
<dbReference type="SMART" id="SM00965">
    <property type="entry name" value="STN"/>
    <property type="match status" value="1"/>
</dbReference>
<dbReference type="InterPro" id="IPR036942">
    <property type="entry name" value="Beta-barrel_TonB_sf"/>
</dbReference>
<dbReference type="STRING" id="450851.PHZ_c2235"/>
<dbReference type="InterPro" id="IPR000531">
    <property type="entry name" value="Beta-barrel_TonB"/>
</dbReference>